<dbReference type="STRING" id="623280.SAMN05660226_03557"/>
<dbReference type="Proteomes" id="UP000190541">
    <property type="component" value="Unassembled WGS sequence"/>
</dbReference>
<dbReference type="RefSeq" id="WP_079718196.1">
    <property type="nucleotide sequence ID" value="NZ_FUYS01000011.1"/>
</dbReference>
<dbReference type="InterPro" id="IPR018727">
    <property type="entry name" value="DUF2267"/>
</dbReference>
<gene>
    <name evidence="1" type="ORF">SAMN05660226_03557</name>
</gene>
<organism evidence="1 2">
    <name type="scientific">Parapedobacter luteus</name>
    <dbReference type="NCBI Taxonomy" id="623280"/>
    <lineage>
        <taxon>Bacteria</taxon>
        <taxon>Pseudomonadati</taxon>
        <taxon>Bacteroidota</taxon>
        <taxon>Sphingobacteriia</taxon>
        <taxon>Sphingobacteriales</taxon>
        <taxon>Sphingobacteriaceae</taxon>
        <taxon>Parapedobacter</taxon>
    </lineage>
</organism>
<protein>
    <submittedName>
        <fullName evidence="1">Uncharacterized conserved protein, DUF2267 family</fullName>
    </submittedName>
</protein>
<dbReference type="InterPro" id="IPR038282">
    <property type="entry name" value="DUF2267_sf"/>
</dbReference>
<keyword evidence="2" id="KW-1185">Reference proteome</keyword>
<sequence length="142" mass="16089">MENHFEQYAHEGNLFLKKVAEQLGTPDDRQHAFRVVQAVFQALRDRITVEESMHLISELPMVLKAIYVNGWNISKERRDSSTMDDFLQEITANSPTPGRDFGSNPKDGAAAVFRVIKDYVSPGEYEHVKGQLTPEIAELLEA</sequence>
<dbReference type="OrthoDB" id="1437314at2"/>
<dbReference type="Pfam" id="PF10025">
    <property type="entry name" value="DUF2267"/>
    <property type="match status" value="1"/>
</dbReference>
<proteinExistence type="predicted"/>
<accession>A0A1T5EU89</accession>
<dbReference type="AlphaFoldDB" id="A0A1T5EU89"/>
<evidence type="ECO:0000313" key="2">
    <source>
        <dbReference type="Proteomes" id="UP000190541"/>
    </source>
</evidence>
<dbReference type="Gene3D" id="1.10.490.110">
    <property type="entry name" value="Uncharacterized conserved protein DUF2267"/>
    <property type="match status" value="1"/>
</dbReference>
<dbReference type="EMBL" id="FUYS01000011">
    <property type="protein sequence ID" value="SKB87512.1"/>
    <property type="molecule type" value="Genomic_DNA"/>
</dbReference>
<reference evidence="1 2" key="1">
    <citation type="submission" date="2017-02" db="EMBL/GenBank/DDBJ databases">
        <authorList>
            <person name="Peterson S.W."/>
        </authorList>
    </citation>
    <scope>NUCLEOTIDE SEQUENCE [LARGE SCALE GENOMIC DNA]</scope>
    <source>
        <strain evidence="1 2">DSM 22899</strain>
    </source>
</reference>
<name>A0A1T5EU89_9SPHI</name>
<evidence type="ECO:0000313" key="1">
    <source>
        <dbReference type="EMBL" id="SKB87512.1"/>
    </source>
</evidence>